<dbReference type="Proteomes" id="UP001218188">
    <property type="component" value="Unassembled WGS sequence"/>
</dbReference>
<evidence type="ECO:0000313" key="2">
    <source>
        <dbReference type="EMBL" id="KAJ7019276.1"/>
    </source>
</evidence>
<comment type="caution">
    <text evidence="2">The sequence shown here is derived from an EMBL/GenBank/DDBJ whole genome shotgun (WGS) entry which is preliminary data.</text>
</comment>
<organism evidence="2 3">
    <name type="scientific">Mycena alexandri</name>
    <dbReference type="NCBI Taxonomy" id="1745969"/>
    <lineage>
        <taxon>Eukaryota</taxon>
        <taxon>Fungi</taxon>
        <taxon>Dikarya</taxon>
        <taxon>Basidiomycota</taxon>
        <taxon>Agaricomycotina</taxon>
        <taxon>Agaricomycetes</taxon>
        <taxon>Agaricomycetidae</taxon>
        <taxon>Agaricales</taxon>
        <taxon>Marasmiineae</taxon>
        <taxon>Mycenaceae</taxon>
        <taxon>Mycena</taxon>
    </lineage>
</organism>
<accession>A0AAD6S131</accession>
<name>A0AAD6S131_9AGAR</name>
<reference evidence="2" key="1">
    <citation type="submission" date="2023-03" db="EMBL/GenBank/DDBJ databases">
        <title>Massive genome expansion in bonnet fungi (Mycena s.s.) driven by repeated elements and novel gene families across ecological guilds.</title>
        <authorList>
            <consortium name="Lawrence Berkeley National Laboratory"/>
            <person name="Harder C.B."/>
            <person name="Miyauchi S."/>
            <person name="Viragh M."/>
            <person name="Kuo A."/>
            <person name="Thoen E."/>
            <person name="Andreopoulos B."/>
            <person name="Lu D."/>
            <person name="Skrede I."/>
            <person name="Drula E."/>
            <person name="Henrissat B."/>
            <person name="Morin E."/>
            <person name="Kohler A."/>
            <person name="Barry K."/>
            <person name="LaButti K."/>
            <person name="Morin E."/>
            <person name="Salamov A."/>
            <person name="Lipzen A."/>
            <person name="Mereny Z."/>
            <person name="Hegedus B."/>
            <person name="Baldrian P."/>
            <person name="Stursova M."/>
            <person name="Weitz H."/>
            <person name="Taylor A."/>
            <person name="Grigoriev I.V."/>
            <person name="Nagy L.G."/>
            <person name="Martin F."/>
            <person name="Kauserud H."/>
        </authorList>
    </citation>
    <scope>NUCLEOTIDE SEQUENCE</scope>
    <source>
        <strain evidence="2">CBHHK200</strain>
    </source>
</reference>
<dbReference type="AlphaFoldDB" id="A0AAD6S131"/>
<dbReference type="EMBL" id="JARJCM010000300">
    <property type="protein sequence ID" value="KAJ7019276.1"/>
    <property type="molecule type" value="Genomic_DNA"/>
</dbReference>
<sequence>MRAEVKGTKRKRAERAGEEVEDEDNYGSEGEEEDDDDDEERELTPTPAAKKPKKRGRGKQTALMEGGVPKWAADGRVALLEGGGGEDWARLVNIWWAYEKAAKFLGPVSKGEGKRYRPKEVSGWISRARSGGPHPAVTDVYAFAAQWWVWWVSINPAWRERVGDRLAKAGEGDWKSVAQTGPNGMLNVLICLRWWYDTLKNDASEIVKWKEAVDDVEWAMKGIL</sequence>
<evidence type="ECO:0000313" key="3">
    <source>
        <dbReference type="Proteomes" id="UP001218188"/>
    </source>
</evidence>
<keyword evidence="3" id="KW-1185">Reference proteome</keyword>
<gene>
    <name evidence="2" type="ORF">C8F04DRAFT_975896</name>
</gene>
<evidence type="ECO:0000256" key="1">
    <source>
        <dbReference type="SAM" id="MobiDB-lite"/>
    </source>
</evidence>
<protein>
    <submittedName>
        <fullName evidence="2">Uncharacterized protein</fullName>
    </submittedName>
</protein>
<proteinExistence type="predicted"/>
<feature type="compositionally biased region" description="Acidic residues" evidence="1">
    <location>
        <begin position="19"/>
        <end position="41"/>
    </location>
</feature>
<feature type="region of interest" description="Disordered" evidence="1">
    <location>
        <begin position="1"/>
        <end position="66"/>
    </location>
</feature>